<evidence type="ECO:0000256" key="2">
    <source>
        <dbReference type="ARBA" id="ARBA00022737"/>
    </source>
</evidence>
<gene>
    <name evidence="4" type="ORF">Ahy_B02g061457</name>
</gene>
<protein>
    <recommendedName>
        <fullName evidence="6">Pentatricopeptide repeat-containing protein</fullName>
    </recommendedName>
</protein>
<dbReference type="Proteomes" id="UP000289738">
    <property type="component" value="Chromosome B02"/>
</dbReference>
<dbReference type="EMBL" id="SDMP01000012">
    <property type="protein sequence ID" value="RYR27126.1"/>
    <property type="molecule type" value="Genomic_DNA"/>
</dbReference>
<dbReference type="NCBIfam" id="TIGR00756">
    <property type="entry name" value="PPR"/>
    <property type="match status" value="1"/>
</dbReference>
<feature type="repeat" description="PPR" evidence="3">
    <location>
        <begin position="186"/>
        <end position="220"/>
    </location>
</feature>
<keyword evidence="5" id="KW-1185">Reference proteome</keyword>
<dbReference type="PANTHER" id="PTHR45717">
    <property type="entry name" value="OS12G0527900 PROTEIN"/>
    <property type="match status" value="1"/>
</dbReference>
<dbReference type="AlphaFoldDB" id="A0A445AL03"/>
<comment type="similarity">
    <text evidence="1">Belongs to the PPR family. P subfamily.</text>
</comment>
<evidence type="ECO:0000313" key="4">
    <source>
        <dbReference type="EMBL" id="RYR27126.1"/>
    </source>
</evidence>
<dbReference type="PANTHER" id="PTHR45717:SF10">
    <property type="entry name" value="OS10G0501000 PROTEIN"/>
    <property type="match status" value="1"/>
</dbReference>
<evidence type="ECO:0000256" key="1">
    <source>
        <dbReference type="ARBA" id="ARBA00007626"/>
    </source>
</evidence>
<keyword evidence="2" id="KW-0677">Repeat</keyword>
<evidence type="ECO:0000313" key="5">
    <source>
        <dbReference type="Proteomes" id="UP000289738"/>
    </source>
</evidence>
<accession>A0A445AL03</accession>
<organism evidence="4 5">
    <name type="scientific">Arachis hypogaea</name>
    <name type="common">Peanut</name>
    <dbReference type="NCBI Taxonomy" id="3818"/>
    <lineage>
        <taxon>Eukaryota</taxon>
        <taxon>Viridiplantae</taxon>
        <taxon>Streptophyta</taxon>
        <taxon>Embryophyta</taxon>
        <taxon>Tracheophyta</taxon>
        <taxon>Spermatophyta</taxon>
        <taxon>Magnoliopsida</taxon>
        <taxon>eudicotyledons</taxon>
        <taxon>Gunneridae</taxon>
        <taxon>Pentapetalae</taxon>
        <taxon>rosids</taxon>
        <taxon>fabids</taxon>
        <taxon>Fabales</taxon>
        <taxon>Fabaceae</taxon>
        <taxon>Papilionoideae</taxon>
        <taxon>50 kb inversion clade</taxon>
        <taxon>dalbergioids sensu lato</taxon>
        <taxon>Dalbergieae</taxon>
        <taxon>Pterocarpus clade</taxon>
        <taxon>Arachis</taxon>
    </lineage>
</organism>
<dbReference type="InterPro" id="IPR011990">
    <property type="entry name" value="TPR-like_helical_dom_sf"/>
</dbReference>
<comment type="caution">
    <text evidence="4">The sequence shown here is derived from an EMBL/GenBank/DDBJ whole genome shotgun (WGS) entry which is preliminary data.</text>
</comment>
<sequence>MAYELHGIMAGNVSIVTGENIKPSYGGDEEAFLRKVITPLYRVIDTSHTHTLTVNPSIPKSQRSSHRRGSQLVIATAVAWPLSSSSAPPLRLASRLSSSSAPSLVFASSTPSFFDQLLLRICSTQVYDQRILTPHEPESKRYQMMSKMSEKGYSEPVISSFLKLDDIEHAKSIFEEWESRNRYFRNFIIPNMMIAAYSRKGNMEEAEAIVNRTIMKGGKPNLWTWSGLLLGYIPQRNFSMAVRCMKEAVSICEVGCKWRPLLDSLAAIFQYLKFNGDMEEAEDLIRLLSSKNIVSLDVHNKLMSWIKDVESNVPAIDVLGGDSHKQIGEISEPEEDGTRTTLTSSLEVLGCSRSSQLSQSQ</sequence>
<dbReference type="PROSITE" id="PS51375">
    <property type="entry name" value="PPR"/>
    <property type="match status" value="1"/>
</dbReference>
<dbReference type="GO" id="GO:0003729">
    <property type="term" value="F:mRNA binding"/>
    <property type="evidence" value="ECO:0007669"/>
    <property type="project" value="UniProtKB-ARBA"/>
</dbReference>
<dbReference type="InterPro" id="IPR002885">
    <property type="entry name" value="PPR_rpt"/>
</dbReference>
<dbReference type="Gene3D" id="1.25.40.10">
    <property type="entry name" value="Tetratricopeptide repeat domain"/>
    <property type="match status" value="1"/>
</dbReference>
<proteinExistence type="inferred from homology"/>
<evidence type="ECO:0008006" key="6">
    <source>
        <dbReference type="Google" id="ProtNLM"/>
    </source>
</evidence>
<dbReference type="GO" id="GO:0005739">
    <property type="term" value="C:mitochondrion"/>
    <property type="evidence" value="ECO:0007669"/>
    <property type="project" value="TreeGrafter"/>
</dbReference>
<reference evidence="4 5" key="1">
    <citation type="submission" date="2019-01" db="EMBL/GenBank/DDBJ databases">
        <title>Sequencing of cultivated peanut Arachis hypogaea provides insights into genome evolution and oil improvement.</title>
        <authorList>
            <person name="Chen X."/>
        </authorList>
    </citation>
    <scope>NUCLEOTIDE SEQUENCE [LARGE SCALE GENOMIC DNA]</scope>
    <source>
        <strain evidence="5">cv. Fuhuasheng</strain>
        <tissue evidence="4">Leaves</tissue>
    </source>
</reference>
<dbReference type="Pfam" id="PF01535">
    <property type="entry name" value="PPR"/>
    <property type="match status" value="2"/>
</dbReference>
<evidence type="ECO:0000256" key="3">
    <source>
        <dbReference type="PROSITE-ProRule" id="PRU00708"/>
    </source>
</evidence>
<name>A0A445AL03_ARAHY</name>